<evidence type="ECO:0000313" key="2">
    <source>
        <dbReference type="Proteomes" id="UP000290174"/>
    </source>
</evidence>
<comment type="caution">
    <text evidence="1">The sequence shown here is derived from an EMBL/GenBank/DDBJ whole genome shotgun (WGS) entry which is preliminary data.</text>
</comment>
<dbReference type="EMBL" id="RKMK01000010">
    <property type="protein sequence ID" value="RXG98073.1"/>
    <property type="molecule type" value="Genomic_DNA"/>
</dbReference>
<organism evidence="1 2">
    <name type="scientific">Bradyrhizobium zhanjiangense</name>
    <dbReference type="NCBI Taxonomy" id="1325107"/>
    <lineage>
        <taxon>Bacteria</taxon>
        <taxon>Pseudomonadati</taxon>
        <taxon>Pseudomonadota</taxon>
        <taxon>Alphaproteobacteria</taxon>
        <taxon>Hyphomicrobiales</taxon>
        <taxon>Nitrobacteraceae</taxon>
        <taxon>Bradyrhizobium</taxon>
    </lineage>
</organism>
<name>A0A4Q0QQ34_9BRAD</name>
<gene>
    <name evidence="1" type="ORF">EAS61_14375</name>
</gene>
<dbReference type="Proteomes" id="UP000290174">
    <property type="component" value="Unassembled WGS sequence"/>
</dbReference>
<dbReference type="AlphaFoldDB" id="A0A4Q0QQ34"/>
<proteinExistence type="predicted"/>
<sequence length="326" mass="36260">MAAWLAACTGAVAQEFQLEDVAAVAGIPIAQINPRTVIFADQRNDKLADSSTELIPFDDWARSRPVQRRFLSLFPSFVEPTLNQQTKLKLSVYQAEARFRLPKPAAALDLARYANVAFLEQIDPAVKHWPITAADDVPSKDAGAAHNRPPDRRWCEDANAICVRSRYVFEGKIPAGIQLANKLREESKKPIPDFIEFLSEIMLVTQPRLAELPTLTGLDSTVTSALEQNIFWVNQVIQFGKLLAVLQQHPTQPEAAIATVYILIAVRNDVLNKQREYSNTPVLRNLVPAQLLMGKSSFNSGDSLSAGLPKYARSRIKAIANMMERE</sequence>
<evidence type="ECO:0000313" key="1">
    <source>
        <dbReference type="EMBL" id="RXG98073.1"/>
    </source>
</evidence>
<protein>
    <submittedName>
        <fullName evidence="1">Uncharacterized protein</fullName>
    </submittedName>
</protein>
<reference evidence="1 2" key="1">
    <citation type="submission" date="2018-11" db="EMBL/GenBank/DDBJ databases">
        <title>Bradyrhizobium sp. nov., isolated from effective nodules of peanut in China.</title>
        <authorList>
            <person name="Li Y."/>
        </authorList>
    </citation>
    <scope>NUCLEOTIDE SEQUENCE [LARGE SCALE GENOMIC DNA]</scope>
    <source>
        <strain evidence="1 2">CCBAU 51770</strain>
    </source>
</reference>
<accession>A0A4Q0QQ34</accession>